<dbReference type="AlphaFoldDB" id="A0A6N2STR2"/>
<gene>
    <name evidence="1" type="ORF">CNLFYP112_01442</name>
</gene>
<organism evidence="1">
    <name type="scientific">[Clostridium] nexile</name>
    <dbReference type="NCBI Taxonomy" id="29361"/>
    <lineage>
        <taxon>Bacteria</taxon>
        <taxon>Bacillati</taxon>
        <taxon>Bacillota</taxon>
        <taxon>Clostridia</taxon>
        <taxon>Lachnospirales</taxon>
        <taxon>Lachnospiraceae</taxon>
        <taxon>Tyzzerella</taxon>
    </lineage>
</organism>
<evidence type="ECO:0000313" key="1">
    <source>
        <dbReference type="EMBL" id="VYS95651.1"/>
    </source>
</evidence>
<reference evidence="1" key="1">
    <citation type="submission" date="2019-11" db="EMBL/GenBank/DDBJ databases">
        <authorList>
            <person name="Feng L."/>
        </authorList>
    </citation>
    <scope>NUCLEOTIDE SEQUENCE</scope>
    <source>
        <strain evidence="1">CnexileLFYP112</strain>
    </source>
</reference>
<proteinExistence type="predicted"/>
<sequence length="128" mass="14193">MNKVFTSWSALKVAVQKEMQSAMKETVDKSLLDAQDNVMDFYNSPEGAYKRTGQLGNSPEGEVLGSANSVSGEIRLDTSYIYNPSGRDTKTIYGYAESGGLLGNGEFWEQTKDDVSKNIRDIFGKRFN</sequence>
<accession>A0A6N2STR2</accession>
<dbReference type="EMBL" id="CACRTG010000008">
    <property type="protein sequence ID" value="VYS95651.1"/>
    <property type="molecule type" value="Genomic_DNA"/>
</dbReference>
<evidence type="ECO:0008006" key="2">
    <source>
        <dbReference type="Google" id="ProtNLM"/>
    </source>
</evidence>
<name>A0A6N2STR2_9FIRM</name>
<protein>
    <recommendedName>
        <fullName evidence="2">HK97 gp10 family phage protein</fullName>
    </recommendedName>
</protein>